<dbReference type="SUPFAM" id="SSF51735">
    <property type="entry name" value="NAD(P)-binding Rossmann-fold domains"/>
    <property type="match status" value="1"/>
</dbReference>
<organism evidence="4 5">
    <name type="scientific">Aspergillus avenaceus</name>
    <dbReference type="NCBI Taxonomy" id="36643"/>
    <lineage>
        <taxon>Eukaryota</taxon>
        <taxon>Fungi</taxon>
        <taxon>Dikarya</taxon>
        <taxon>Ascomycota</taxon>
        <taxon>Pezizomycotina</taxon>
        <taxon>Eurotiomycetes</taxon>
        <taxon>Eurotiomycetidae</taxon>
        <taxon>Eurotiales</taxon>
        <taxon>Aspergillaceae</taxon>
        <taxon>Aspergillus</taxon>
        <taxon>Aspergillus subgen. Circumdati</taxon>
    </lineage>
</organism>
<dbReference type="InterPro" id="IPR051609">
    <property type="entry name" value="NmrA/Isoflavone_reductase-like"/>
</dbReference>
<dbReference type="OrthoDB" id="9974981at2759"/>
<dbReference type="CDD" id="cd05259">
    <property type="entry name" value="PCBER_SDR_a"/>
    <property type="match status" value="1"/>
</dbReference>
<evidence type="ECO:0000313" key="5">
    <source>
        <dbReference type="Proteomes" id="UP000325780"/>
    </source>
</evidence>
<keyword evidence="2" id="KW-0560">Oxidoreductase</keyword>
<dbReference type="AlphaFoldDB" id="A0A5N6TKS6"/>
<dbReference type="Pfam" id="PF05368">
    <property type="entry name" value="NmrA"/>
    <property type="match status" value="1"/>
</dbReference>
<keyword evidence="1" id="KW-0521">NADP</keyword>
<dbReference type="GO" id="GO:0016491">
    <property type="term" value="F:oxidoreductase activity"/>
    <property type="evidence" value="ECO:0007669"/>
    <property type="project" value="UniProtKB-KW"/>
</dbReference>
<dbReference type="InterPro" id="IPR008030">
    <property type="entry name" value="NmrA-like"/>
</dbReference>
<evidence type="ECO:0000313" key="4">
    <source>
        <dbReference type="EMBL" id="KAE8146880.1"/>
    </source>
</evidence>
<name>A0A5N6TKS6_ASPAV</name>
<proteinExistence type="predicted"/>
<sequence length="299" mass="31957">MAYKNIALVGANGNIGKIILDALVASSTFNITVLSRKESAATFPSGITVRKADFSDAADLEAALRGQEAVISAVGATAFGEQKSIVDAAIHAGVQRFIPSEFSASSQDEAVLKLLPLFGQKKELIEYLKIKQSDGLSWTGIATGPLLDWSLGNSFLEFDIARRTATIWDDGNRSFTATNEKQLGRAVASVLQHPIETSNKFLYVASVETTQNDLLSALEREMGAWTVNKTTTEEQVSEGIRKLGAGDFSGAFALVRATTFGSTPGLRPNFVKDLGLANDVLGLELETVEGTVKRVVLGK</sequence>
<keyword evidence="5" id="KW-1185">Reference proteome</keyword>
<protein>
    <recommendedName>
        <fullName evidence="3">NmrA-like domain-containing protein</fullName>
    </recommendedName>
</protein>
<reference evidence="4 5" key="1">
    <citation type="submission" date="2019-04" db="EMBL/GenBank/DDBJ databases">
        <title>Friends and foes A comparative genomics study of 23 Aspergillus species from section Flavi.</title>
        <authorList>
            <consortium name="DOE Joint Genome Institute"/>
            <person name="Kjaerbolling I."/>
            <person name="Vesth T."/>
            <person name="Frisvad J.C."/>
            <person name="Nybo J.L."/>
            <person name="Theobald S."/>
            <person name="Kildgaard S."/>
            <person name="Isbrandt T."/>
            <person name="Kuo A."/>
            <person name="Sato A."/>
            <person name="Lyhne E.K."/>
            <person name="Kogle M.E."/>
            <person name="Wiebenga A."/>
            <person name="Kun R.S."/>
            <person name="Lubbers R.J."/>
            <person name="Makela M.R."/>
            <person name="Barry K."/>
            <person name="Chovatia M."/>
            <person name="Clum A."/>
            <person name="Daum C."/>
            <person name="Haridas S."/>
            <person name="He G."/>
            <person name="LaButti K."/>
            <person name="Lipzen A."/>
            <person name="Mondo S."/>
            <person name="Riley R."/>
            <person name="Salamov A."/>
            <person name="Simmons B.A."/>
            <person name="Magnuson J.K."/>
            <person name="Henrissat B."/>
            <person name="Mortensen U.H."/>
            <person name="Larsen T.O."/>
            <person name="Devries R.P."/>
            <person name="Grigoriev I.V."/>
            <person name="Machida M."/>
            <person name="Baker S.E."/>
            <person name="Andersen M.R."/>
        </authorList>
    </citation>
    <scope>NUCLEOTIDE SEQUENCE [LARGE SCALE GENOMIC DNA]</scope>
    <source>
        <strain evidence="4 5">IBT 18842</strain>
    </source>
</reference>
<evidence type="ECO:0000259" key="3">
    <source>
        <dbReference type="Pfam" id="PF05368"/>
    </source>
</evidence>
<gene>
    <name evidence="4" type="ORF">BDV25DRAFT_43994</name>
</gene>
<evidence type="ECO:0000256" key="2">
    <source>
        <dbReference type="ARBA" id="ARBA00023002"/>
    </source>
</evidence>
<feature type="domain" description="NmrA-like" evidence="3">
    <location>
        <begin position="4"/>
        <end position="240"/>
    </location>
</feature>
<dbReference type="InterPro" id="IPR045312">
    <property type="entry name" value="PCBER-like"/>
</dbReference>
<dbReference type="Gene3D" id="3.40.50.720">
    <property type="entry name" value="NAD(P)-binding Rossmann-like Domain"/>
    <property type="match status" value="1"/>
</dbReference>
<dbReference type="PANTHER" id="PTHR47706:SF9">
    <property type="entry name" value="NMRA-LIKE DOMAIN-CONTAINING PROTEIN-RELATED"/>
    <property type="match status" value="1"/>
</dbReference>
<dbReference type="Proteomes" id="UP000325780">
    <property type="component" value="Unassembled WGS sequence"/>
</dbReference>
<dbReference type="InterPro" id="IPR036291">
    <property type="entry name" value="NAD(P)-bd_dom_sf"/>
</dbReference>
<accession>A0A5N6TKS6</accession>
<dbReference type="Gene3D" id="3.90.25.10">
    <property type="entry name" value="UDP-galactose 4-epimerase, domain 1"/>
    <property type="match status" value="1"/>
</dbReference>
<dbReference type="EMBL" id="ML742238">
    <property type="protein sequence ID" value="KAE8146880.1"/>
    <property type="molecule type" value="Genomic_DNA"/>
</dbReference>
<dbReference type="PANTHER" id="PTHR47706">
    <property type="entry name" value="NMRA-LIKE FAMILY PROTEIN"/>
    <property type="match status" value="1"/>
</dbReference>
<evidence type="ECO:0000256" key="1">
    <source>
        <dbReference type="ARBA" id="ARBA00022857"/>
    </source>
</evidence>